<name>A0A9N9K7S2_9GLOM</name>
<evidence type="ECO:0000313" key="2">
    <source>
        <dbReference type="Proteomes" id="UP000789405"/>
    </source>
</evidence>
<dbReference type="AlphaFoldDB" id="A0A9N9K7S2"/>
<reference evidence="1" key="1">
    <citation type="submission" date="2021-06" db="EMBL/GenBank/DDBJ databases">
        <authorList>
            <person name="Kallberg Y."/>
            <person name="Tangrot J."/>
            <person name="Rosling A."/>
        </authorList>
    </citation>
    <scope>NUCLEOTIDE SEQUENCE</scope>
    <source>
        <strain evidence="1">MA453B</strain>
    </source>
</reference>
<keyword evidence="2" id="KW-1185">Reference proteome</keyword>
<evidence type="ECO:0000313" key="1">
    <source>
        <dbReference type="EMBL" id="CAG8816015.1"/>
    </source>
</evidence>
<organism evidence="1 2">
    <name type="scientific">Dentiscutata erythropus</name>
    <dbReference type="NCBI Taxonomy" id="1348616"/>
    <lineage>
        <taxon>Eukaryota</taxon>
        <taxon>Fungi</taxon>
        <taxon>Fungi incertae sedis</taxon>
        <taxon>Mucoromycota</taxon>
        <taxon>Glomeromycotina</taxon>
        <taxon>Glomeromycetes</taxon>
        <taxon>Diversisporales</taxon>
        <taxon>Gigasporaceae</taxon>
        <taxon>Dentiscutata</taxon>
    </lineage>
</organism>
<accession>A0A9N9K7S2</accession>
<dbReference type="EMBL" id="CAJVPY010053339">
    <property type="protein sequence ID" value="CAG8816015.1"/>
    <property type="molecule type" value="Genomic_DNA"/>
</dbReference>
<proteinExistence type="predicted"/>
<dbReference type="Proteomes" id="UP000789405">
    <property type="component" value="Unassembled WGS sequence"/>
</dbReference>
<feature type="non-terminal residue" evidence="1">
    <location>
        <position position="49"/>
    </location>
</feature>
<dbReference type="OrthoDB" id="10377281at2759"/>
<sequence length="49" mass="5477">MLRNNVLIDENVSPSPPQLSVLIDKEEEEEVLSQVTPVTITNVQTEISK</sequence>
<gene>
    <name evidence="1" type="ORF">DERYTH_LOCUS26211</name>
</gene>
<comment type="caution">
    <text evidence="1">The sequence shown here is derived from an EMBL/GenBank/DDBJ whole genome shotgun (WGS) entry which is preliminary data.</text>
</comment>
<protein>
    <submittedName>
        <fullName evidence="1">7706_t:CDS:1</fullName>
    </submittedName>
</protein>